<sequence>MITSSLVVSQPSETECILDFQYLLSNYNSSLIEGDWGGFLPKNCSGSAFPGYLYSLGLRANKTGLIYLNASEQSGCLAKMENLEADIFSCGIKKLTSGHGGCSDFSVANVTDTLGDNLKELTENCKLEGSDETSKQLCGSCVKSWQDIGRVHSNSIKPEHSPSSEGSPAVLRFLQIMKTQKAKLNQKSAKDLQLKDSRCPKIPIKEVYFATKNMNEKNIIGEGTAGKVYKGVLSNNQNVAVKHIINDGSVETVVREVTSLSHLRHPNLVALLGYCVREDECFLIYELCPNGNLSQWIFGNPLAPFPDLSWLFVKPTTHEHKILFTTGKDRILSWIQRLEIAIDSARGLWFLHTYSEGCIVHRDIKPTNILLGPNFEAKLSDFGLSKVIDLGQTCISSEVRGTFGYVDPQYQNNHKVNSSGDVYSFGIVLLQILSGRKVINMNLKRPMPLDKMAKSLIKGGSIAEFVDPKLEGEYSAEAFDLTFQLALSCTSLDQQRPTMEQVVLKLEEALNVSTRAKSSTPERTPDRCST</sequence>
<feature type="domain" description="Protein kinase" evidence="1">
    <location>
        <begin position="214"/>
        <end position="510"/>
    </location>
</feature>
<protein>
    <recommendedName>
        <fullName evidence="1">Protein kinase domain-containing protein</fullName>
    </recommendedName>
</protein>
<dbReference type="Proteomes" id="UP001141552">
    <property type="component" value="Unassembled WGS sequence"/>
</dbReference>
<dbReference type="FunFam" id="3.30.200.20:FF:000608">
    <property type="entry name" value="Serine/threonine kinase protein"/>
    <property type="match status" value="1"/>
</dbReference>
<dbReference type="Gene3D" id="1.10.510.10">
    <property type="entry name" value="Transferase(Phosphotransferase) domain 1"/>
    <property type="match status" value="1"/>
</dbReference>
<dbReference type="InterPro" id="IPR051564">
    <property type="entry name" value="LRR_receptor-like_kinase"/>
</dbReference>
<feature type="non-terminal residue" evidence="2">
    <location>
        <position position="1"/>
    </location>
</feature>
<dbReference type="SMART" id="SM00220">
    <property type="entry name" value="S_TKc"/>
    <property type="match status" value="1"/>
</dbReference>
<dbReference type="EMBL" id="JAKUCV010000191">
    <property type="protein sequence ID" value="KAJ4850897.1"/>
    <property type="molecule type" value="Genomic_DNA"/>
</dbReference>
<dbReference type="GO" id="GO:0005524">
    <property type="term" value="F:ATP binding"/>
    <property type="evidence" value="ECO:0007669"/>
    <property type="project" value="InterPro"/>
</dbReference>
<dbReference type="InterPro" id="IPR000719">
    <property type="entry name" value="Prot_kinase_dom"/>
</dbReference>
<dbReference type="AlphaFoldDB" id="A0A9Q0GL57"/>
<dbReference type="PROSITE" id="PS00108">
    <property type="entry name" value="PROTEIN_KINASE_ST"/>
    <property type="match status" value="1"/>
</dbReference>
<gene>
    <name evidence="2" type="ORF">Tsubulata_035642</name>
</gene>
<evidence type="ECO:0000259" key="1">
    <source>
        <dbReference type="PROSITE" id="PS50011"/>
    </source>
</evidence>
<dbReference type="PROSITE" id="PS50011">
    <property type="entry name" value="PROTEIN_KINASE_DOM"/>
    <property type="match status" value="1"/>
</dbReference>
<proteinExistence type="predicted"/>
<organism evidence="2 3">
    <name type="scientific">Turnera subulata</name>
    <dbReference type="NCBI Taxonomy" id="218843"/>
    <lineage>
        <taxon>Eukaryota</taxon>
        <taxon>Viridiplantae</taxon>
        <taxon>Streptophyta</taxon>
        <taxon>Embryophyta</taxon>
        <taxon>Tracheophyta</taxon>
        <taxon>Spermatophyta</taxon>
        <taxon>Magnoliopsida</taxon>
        <taxon>eudicotyledons</taxon>
        <taxon>Gunneridae</taxon>
        <taxon>Pentapetalae</taxon>
        <taxon>rosids</taxon>
        <taxon>fabids</taxon>
        <taxon>Malpighiales</taxon>
        <taxon>Passifloraceae</taxon>
        <taxon>Turnera</taxon>
    </lineage>
</organism>
<reference evidence="2" key="2">
    <citation type="journal article" date="2023" name="Plants (Basel)">
        <title>Annotation of the Turnera subulata (Passifloraceae) Draft Genome Reveals the S-Locus Evolved after the Divergence of Turneroideae from Passifloroideae in a Stepwise Manner.</title>
        <authorList>
            <person name="Henning P.M."/>
            <person name="Roalson E.H."/>
            <person name="Mir W."/>
            <person name="McCubbin A.G."/>
            <person name="Shore J.S."/>
        </authorList>
    </citation>
    <scope>NUCLEOTIDE SEQUENCE</scope>
    <source>
        <strain evidence="2">F60SS</strain>
    </source>
</reference>
<dbReference type="GO" id="GO:0016020">
    <property type="term" value="C:membrane"/>
    <property type="evidence" value="ECO:0007669"/>
    <property type="project" value="TreeGrafter"/>
</dbReference>
<evidence type="ECO:0000313" key="3">
    <source>
        <dbReference type="Proteomes" id="UP001141552"/>
    </source>
</evidence>
<dbReference type="FunFam" id="1.10.510.10:FF:000530">
    <property type="entry name" value="probable receptor-like protein kinase At5g59700"/>
    <property type="match status" value="1"/>
</dbReference>
<comment type="caution">
    <text evidence="2">The sequence shown here is derived from an EMBL/GenBank/DDBJ whole genome shotgun (WGS) entry which is preliminary data.</text>
</comment>
<dbReference type="InterPro" id="IPR011009">
    <property type="entry name" value="Kinase-like_dom_sf"/>
</dbReference>
<dbReference type="GO" id="GO:0004672">
    <property type="term" value="F:protein kinase activity"/>
    <property type="evidence" value="ECO:0007669"/>
    <property type="project" value="InterPro"/>
</dbReference>
<dbReference type="PANTHER" id="PTHR48055:SF26">
    <property type="entry name" value="TRANSFERASE, PROTEIN KINASE RLK-PELLE-URK-2 FAMILY"/>
    <property type="match status" value="1"/>
</dbReference>
<dbReference type="SUPFAM" id="SSF56112">
    <property type="entry name" value="Protein kinase-like (PK-like)"/>
    <property type="match status" value="1"/>
</dbReference>
<keyword evidence="3" id="KW-1185">Reference proteome</keyword>
<dbReference type="PANTHER" id="PTHR48055">
    <property type="entry name" value="LEUCINE-RICH REPEAT RECEPTOR PROTEIN KINASE EMS1"/>
    <property type="match status" value="1"/>
</dbReference>
<evidence type="ECO:0000313" key="2">
    <source>
        <dbReference type="EMBL" id="KAJ4850897.1"/>
    </source>
</evidence>
<dbReference type="InterPro" id="IPR008271">
    <property type="entry name" value="Ser/Thr_kinase_AS"/>
</dbReference>
<name>A0A9Q0GL57_9ROSI</name>
<dbReference type="Pfam" id="PF00069">
    <property type="entry name" value="Pkinase"/>
    <property type="match status" value="1"/>
</dbReference>
<dbReference type="Gene3D" id="3.30.200.20">
    <property type="entry name" value="Phosphorylase Kinase, domain 1"/>
    <property type="match status" value="1"/>
</dbReference>
<reference evidence="2" key="1">
    <citation type="submission" date="2022-02" db="EMBL/GenBank/DDBJ databases">
        <authorList>
            <person name="Henning P.M."/>
            <person name="McCubbin A.G."/>
            <person name="Shore J.S."/>
        </authorList>
    </citation>
    <scope>NUCLEOTIDE SEQUENCE</scope>
    <source>
        <strain evidence="2">F60SS</strain>
        <tissue evidence="2">Leaves</tissue>
    </source>
</reference>
<accession>A0A9Q0GL57</accession>
<dbReference type="OrthoDB" id="4062651at2759"/>